<dbReference type="EMBL" id="JABFUD020000011">
    <property type="protein sequence ID" value="KAI5073247.1"/>
    <property type="molecule type" value="Genomic_DNA"/>
</dbReference>
<protein>
    <submittedName>
        <fullName evidence="2">Uncharacterized protein</fullName>
    </submittedName>
</protein>
<proteinExistence type="predicted"/>
<keyword evidence="3" id="KW-1185">Reference proteome</keyword>
<evidence type="ECO:0000313" key="2">
    <source>
        <dbReference type="EMBL" id="KAI5073247.1"/>
    </source>
</evidence>
<dbReference type="AlphaFoldDB" id="A0A9D4USW3"/>
<feature type="region of interest" description="Disordered" evidence="1">
    <location>
        <begin position="1"/>
        <end position="34"/>
    </location>
</feature>
<dbReference type="Proteomes" id="UP000886520">
    <property type="component" value="Chromosome 11"/>
</dbReference>
<reference evidence="2" key="1">
    <citation type="submission" date="2021-01" db="EMBL/GenBank/DDBJ databases">
        <title>Adiantum capillus-veneris genome.</title>
        <authorList>
            <person name="Fang Y."/>
            <person name="Liao Q."/>
        </authorList>
    </citation>
    <scope>NUCLEOTIDE SEQUENCE</scope>
    <source>
        <strain evidence="2">H3</strain>
        <tissue evidence="2">Leaf</tissue>
    </source>
</reference>
<organism evidence="2 3">
    <name type="scientific">Adiantum capillus-veneris</name>
    <name type="common">Maidenhair fern</name>
    <dbReference type="NCBI Taxonomy" id="13818"/>
    <lineage>
        <taxon>Eukaryota</taxon>
        <taxon>Viridiplantae</taxon>
        <taxon>Streptophyta</taxon>
        <taxon>Embryophyta</taxon>
        <taxon>Tracheophyta</taxon>
        <taxon>Polypodiopsida</taxon>
        <taxon>Polypodiidae</taxon>
        <taxon>Polypodiales</taxon>
        <taxon>Pteridineae</taxon>
        <taxon>Pteridaceae</taxon>
        <taxon>Vittarioideae</taxon>
        <taxon>Adiantum</taxon>
    </lineage>
</organism>
<evidence type="ECO:0000313" key="3">
    <source>
        <dbReference type="Proteomes" id="UP000886520"/>
    </source>
</evidence>
<feature type="compositionally biased region" description="Polar residues" evidence="1">
    <location>
        <begin position="19"/>
        <end position="34"/>
    </location>
</feature>
<evidence type="ECO:0000256" key="1">
    <source>
        <dbReference type="SAM" id="MobiDB-lite"/>
    </source>
</evidence>
<sequence>MAALRRSWKGPKTPPVSWFLTTNPAPANPTGSSTVECAATTTALSLLLAPLTLTRSTEKGDPD</sequence>
<accession>A0A9D4USW3</accession>
<comment type="caution">
    <text evidence="2">The sequence shown here is derived from an EMBL/GenBank/DDBJ whole genome shotgun (WGS) entry which is preliminary data.</text>
</comment>
<name>A0A9D4USW3_ADICA</name>
<gene>
    <name evidence="2" type="ORF">GOP47_0011260</name>
</gene>